<name>A0A2C5XYH6_9HYPO</name>
<comment type="caution">
    <text evidence="3">The sequence shown here is derived from an EMBL/GenBank/DDBJ whole genome shotgun (WGS) entry which is preliminary data.</text>
</comment>
<dbReference type="SUPFAM" id="SSF52113">
    <property type="entry name" value="BRCT domain"/>
    <property type="match status" value="1"/>
</dbReference>
<dbReference type="EMBL" id="NJET01000159">
    <property type="protein sequence ID" value="PHH60180.1"/>
    <property type="molecule type" value="Genomic_DNA"/>
</dbReference>
<evidence type="ECO:0000256" key="1">
    <source>
        <dbReference type="SAM" id="MobiDB-lite"/>
    </source>
</evidence>
<feature type="region of interest" description="Disordered" evidence="1">
    <location>
        <begin position="1"/>
        <end position="156"/>
    </location>
</feature>
<dbReference type="InterPro" id="IPR001357">
    <property type="entry name" value="BRCT_dom"/>
</dbReference>
<dbReference type="GO" id="GO:0000278">
    <property type="term" value="P:mitotic cell cycle"/>
    <property type="evidence" value="ECO:0007669"/>
    <property type="project" value="TreeGrafter"/>
</dbReference>
<dbReference type="Proteomes" id="UP000226192">
    <property type="component" value="Unassembled WGS sequence"/>
</dbReference>
<feature type="compositionally biased region" description="Low complexity" evidence="1">
    <location>
        <begin position="119"/>
        <end position="129"/>
    </location>
</feature>
<accession>A0A2C5XYH6</accession>
<feature type="compositionally biased region" description="Basic and acidic residues" evidence="1">
    <location>
        <begin position="109"/>
        <end position="118"/>
    </location>
</feature>
<organism evidence="3 4">
    <name type="scientific">Ophiocordyceps australis</name>
    <dbReference type="NCBI Taxonomy" id="1399860"/>
    <lineage>
        <taxon>Eukaryota</taxon>
        <taxon>Fungi</taxon>
        <taxon>Dikarya</taxon>
        <taxon>Ascomycota</taxon>
        <taxon>Pezizomycotina</taxon>
        <taxon>Sordariomycetes</taxon>
        <taxon>Hypocreomycetidae</taxon>
        <taxon>Hypocreales</taxon>
        <taxon>Ophiocordycipitaceae</taxon>
        <taxon>Ophiocordyceps</taxon>
    </lineage>
</organism>
<feature type="compositionally biased region" description="Low complexity" evidence="1">
    <location>
        <begin position="28"/>
        <end position="47"/>
    </location>
</feature>
<gene>
    <name evidence="3" type="ORF">CDD81_1960</name>
</gene>
<protein>
    <recommendedName>
        <fullName evidence="2">BRCT domain-containing protein</fullName>
    </recommendedName>
</protein>
<dbReference type="InterPro" id="IPR036420">
    <property type="entry name" value="BRCT_dom_sf"/>
</dbReference>
<reference evidence="3 4" key="1">
    <citation type="submission" date="2017-06" db="EMBL/GenBank/DDBJ databases">
        <title>Ant-infecting Ophiocordyceps genomes reveal a high diversity of potential behavioral manipulation genes and a possible major role for enterotoxins.</title>
        <authorList>
            <person name="De Bekker C."/>
            <person name="Evans H.C."/>
            <person name="Brachmann A."/>
            <person name="Hughes D.P."/>
        </authorList>
    </citation>
    <scope>NUCLEOTIDE SEQUENCE [LARGE SCALE GENOMIC DNA]</scope>
    <source>
        <strain evidence="3 4">Map64</strain>
    </source>
</reference>
<dbReference type="PANTHER" id="PTHR14625">
    <property type="entry name" value="MICROCEPHALIN"/>
    <property type="match status" value="1"/>
</dbReference>
<keyword evidence="4" id="KW-1185">Reference proteome</keyword>
<evidence type="ECO:0000313" key="3">
    <source>
        <dbReference type="EMBL" id="PHH60180.1"/>
    </source>
</evidence>
<evidence type="ECO:0000313" key="4">
    <source>
        <dbReference type="Proteomes" id="UP000226192"/>
    </source>
</evidence>
<feature type="region of interest" description="Disordered" evidence="1">
    <location>
        <begin position="187"/>
        <end position="333"/>
    </location>
</feature>
<dbReference type="AlphaFoldDB" id="A0A2C5XYH6"/>
<dbReference type="InterPro" id="IPR022047">
    <property type="entry name" value="Microcephalin-like"/>
</dbReference>
<feature type="region of interest" description="Disordered" evidence="1">
    <location>
        <begin position="783"/>
        <end position="809"/>
    </location>
</feature>
<feature type="domain" description="BRCT" evidence="2">
    <location>
        <begin position="844"/>
        <end position="950"/>
    </location>
</feature>
<sequence length="1116" mass="120057">MDSPPKRMTRARAAAKAKEPTVKSAKSSTAAGRTRTPGTATASTKSTAAKRKTRADDNDNEDEAGETTARRAVRGRAKKDVTESQEGTAESGPSALGTRSTRSRPAKKAAVERTKDAEVAAAPVSAAVRSRGRSKKNMAPEAEEVSKDAARTRVASVPRSNIAGAVKSGVKKTVKFQDMDKENVNLGAKAKQASDIGLRGRPVRRAVQAAPAPSRKTRATSKTLCAEDAEKRPLSPKKVTQMPVARGDQDSSEDELAADQVQTPARPMMMSPVKPPASNKTSAKKSEPVESDLDAAACESQPADDATASGPQALLAASPRRLPSSPLKATLKSPAKRIPAMVLSEPTVEGPMAAHVETGSAALGKPCLLQSAAKRPHSPTKGPRLAPDCVSKSAMKSSMFQSPAKRAIPGFKPFTEPRRPASSLVSLPDLQALALATPTRSSTHCPSHRLMVEEEAEFEEEMSDESIEKPRFNGRLSTVMPRHMDPVLLSAELDAPADEDDQVQLVDTSVAQVMEEEDVGLQDLPDEGDEAKQDGSMSLDDIMAAMEDSGEISRQDAALLPCVVEHGNAAYELRQEVMDPYYNAESDSEVDDEVVAPANDVTLTPARFAKGLDLGSSRRSTLGFTSLTERFGSWAASSPEKTKATAGKLDCGAETPSVDACDMAVESNFFNDEMVIKQQDEITLWSESKALEIQDVDLEQDVMATQEDLCLAQEAHEMSMMDPEQLEALLGGQSLDEAFSEASQEYGDENQAPFSQPAIEVPTTPVGRGMELRCFNTTTKVPLKSAHEPTPSPVKKRSMSASRAVGKRPNTLSRSASVISYSPCKEEMESVAGTPSRTGRQHEVNATLLRGAVVFVDAHTTDGADASGIFIELLNLMGAKCVKSWSWKRNSSSGGEPSKVGITHVVYKDGGKRTLEKVVEAKGLVHCVGVNWVLDCERENKWLDEDAYRIDTRWMPRGGGRRRKSMEPKALVNINGSLVTAKASSCSTAPSTPMNRRDSSLWMFTPLGDEDKSDAQHQDWPSVVLTPVPKTPAAEAVARYAAQLPDDASDMTDPSPAREQLVTRTCPPKQQHKFADLGEGVLGRDKDENVLMRLMAARRKSLQFAPKIGSPLAKTW</sequence>
<dbReference type="CDD" id="cd17716">
    <property type="entry name" value="BRCT_microcephalin_rpt1"/>
    <property type="match status" value="1"/>
</dbReference>
<dbReference type="PROSITE" id="PS50172">
    <property type="entry name" value="BRCT"/>
    <property type="match status" value="1"/>
</dbReference>
<proteinExistence type="predicted"/>
<dbReference type="OrthoDB" id="2384350at2759"/>
<dbReference type="Gene3D" id="3.40.50.10190">
    <property type="entry name" value="BRCT domain"/>
    <property type="match status" value="1"/>
</dbReference>
<dbReference type="PANTHER" id="PTHR14625:SF3">
    <property type="entry name" value="MICROCEPHALIN"/>
    <property type="match status" value="1"/>
</dbReference>
<evidence type="ECO:0000259" key="2">
    <source>
        <dbReference type="PROSITE" id="PS50172"/>
    </source>
</evidence>